<organism evidence="9 10">
    <name type="scientific">Heyndrickxia acidicola</name>
    <dbReference type="NCBI Taxonomy" id="209389"/>
    <lineage>
        <taxon>Bacteria</taxon>
        <taxon>Bacillati</taxon>
        <taxon>Bacillota</taxon>
        <taxon>Bacilli</taxon>
        <taxon>Bacillales</taxon>
        <taxon>Bacillaceae</taxon>
        <taxon>Heyndrickxia</taxon>
    </lineage>
</organism>
<evidence type="ECO:0000256" key="1">
    <source>
        <dbReference type="ARBA" id="ARBA00006773"/>
    </source>
</evidence>
<dbReference type="Gene3D" id="3.20.20.140">
    <property type="entry name" value="Metal-dependent hydrolases"/>
    <property type="match status" value="1"/>
</dbReference>
<dbReference type="HAMAP" id="MF_01518">
    <property type="entry name" value="Adenine_deamin"/>
    <property type="match status" value="1"/>
</dbReference>
<evidence type="ECO:0000259" key="7">
    <source>
        <dbReference type="Pfam" id="PF01979"/>
    </source>
</evidence>
<name>A0ABU6MHH2_9BACI</name>
<evidence type="ECO:0000256" key="5">
    <source>
        <dbReference type="ARBA" id="ARBA00047720"/>
    </source>
</evidence>
<dbReference type="InterPro" id="IPR011059">
    <property type="entry name" value="Metal-dep_hydrolase_composite"/>
</dbReference>
<feature type="domain" description="Amidohydrolase-related" evidence="7">
    <location>
        <begin position="68"/>
        <end position="351"/>
    </location>
</feature>
<dbReference type="NCBIfam" id="TIGR01178">
    <property type="entry name" value="ade"/>
    <property type="match status" value="1"/>
</dbReference>
<keyword evidence="10" id="KW-1185">Reference proteome</keyword>
<dbReference type="Pfam" id="PF13382">
    <property type="entry name" value="Adenine_deam_C"/>
    <property type="match status" value="1"/>
</dbReference>
<dbReference type="EC" id="3.5.4.2" evidence="2 6"/>
<dbReference type="Gene3D" id="2.30.40.10">
    <property type="entry name" value="Urease, subunit C, domain 1"/>
    <property type="match status" value="1"/>
</dbReference>
<dbReference type="InterPro" id="IPR006679">
    <property type="entry name" value="Adenine_deam"/>
</dbReference>
<evidence type="ECO:0000256" key="2">
    <source>
        <dbReference type="ARBA" id="ARBA00012782"/>
    </source>
</evidence>
<dbReference type="InterPro" id="IPR032466">
    <property type="entry name" value="Metal_Hydrolase"/>
</dbReference>
<dbReference type="Proteomes" id="UP001341444">
    <property type="component" value="Unassembled WGS sequence"/>
</dbReference>
<dbReference type="EMBL" id="JARMAB010000020">
    <property type="protein sequence ID" value="MED1204130.1"/>
    <property type="molecule type" value="Genomic_DNA"/>
</dbReference>
<sequence>MNITKNQLKTRIAAAGKKQAADLVFKNGKIIDVFNLEIIEADLAISDGYIVGIGEYEGREEVNLKGKYIAPGFIDAHVHIESSMVTPVEFAKVVLPHGVTTVITDPHEIANVAGEEGIAFMLENSKGLDLDVLFMLPSSVPATPFENAGAVLHAEHLELFYKNERVAGLAEVMDFPGVANMDDRMLDKLVQSLSKSAKVDGHGAGLDSTGVNIYRAAGIATDHECTTEEEARDRLMRGMYLMIREGSVAKNLSALIKAVKPANARRCLFCTDDKHLDDLIEEGSVDHHIRLAVQLGMDPLQAIQMTTLNAAECFGLADKGAIAPGYQADMVILESLEDAAISDVYKAGRIVVKKGCYLDSKRETAPANQKLTDSVRIPSIKKEELQIPLLASQKAHVIDIIPNQIMTKKKVEEVPTDGHFFVPSTKLDFVKLAVIERHKGTGNIGLAIVHGLGMTDGAIATTVAHDSHNLIAAGTNDEDMLIAIKTLQEINGGMVIVKNGRVIHSLSLPLGGLMSHLDYQTVNQELQLLNIALQKVSSHQDFNLFLTLSFLSLPVIPELKVTDLGLFDAVRFCHIPIAVDSQSSAQNEDLDSSNVAAG</sequence>
<dbReference type="GO" id="GO:0000034">
    <property type="term" value="F:adenine deaminase activity"/>
    <property type="evidence" value="ECO:0007669"/>
    <property type="project" value="UniProtKB-EC"/>
</dbReference>
<comment type="similarity">
    <text evidence="1 6">Belongs to the metallo-dependent hydrolases superfamily. Adenine deaminase family.</text>
</comment>
<evidence type="ECO:0000259" key="8">
    <source>
        <dbReference type="Pfam" id="PF13382"/>
    </source>
</evidence>
<dbReference type="PANTHER" id="PTHR11113">
    <property type="entry name" value="N-ACETYLGLUCOSAMINE-6-PHOSPHATE DEACETYLASE"/>
    <property type="match status" value="1"/>
</dbReference>
<keyword evidence="3 6" id="KW-0378">Hydrolase</keyword>
<dbReference type="InterPro" id="IPR026912">
    <property type="entry name" value="Adenine_deam_C"/>
</dbReference>
<gene>
    <name evidence="6 9" type="primary">ade</name>
    <name evidence="9" type="ORF">P4T90_13815</name>
</gene>
<dbReference type="Pfam" id="PF01979">
    <property type="entry name" value="Amidohydro_1"/>
    <property type="match status" value="1"/>
</dbReference>
<evidence type="ECO:0000256" key="4">
    <source>
        <dbReference type="ARBA" id="ARBA00023211"/>
    </source>
</evidence>
<dbReference type="PANTHER" id="PTHR11113:SF2">
    <property type="entry name" value="ADENINE DEAMINASE"/>
    <property type="match status" value="1"/>
</dbReference>
<proteinExistence type="inferred from homology"/>
<dbReference type="RefSeq" id="WP_066263924.1">
    <property type="nucleotide sequence ID" value="NZ_JARMAB010000020.1"/>
</dbReference>
<comment type="cofactor">
    <cofactor evidence="6">
        <name>Mn(2+)</name>
        <dbReference type="ChEBI" id="CHEBI:29035"/>
    </cofactor>
</comment>
<dbReference type="SUPFAM" id="SSF51338">
    <property type="entry name" value="Composite domain of metallo-dependent hydrolases"/>
    <property type="match status" value="1"/>
</dbReference>
<comment type="caution">
    <text evidence="9">The sequence shown here is derived from an EMBL/GenBank/DDBJ whole genome shotgun (WGS) entry which is preliminary data.</text>
</comment>
<dbReference type="InterPro" id="IPR006680">
    <property type="entry name" value="Amidohydro-rel"/>
</dbReference>
<protein>
    <recommendedName>
        <fullName evidence="2 6">Adenine deaminase</fullName>
        <shortName evidence="6">Adenase</shortName>
        <shortName evidence="6">Adenine aminase</shortName>
        <ecNumber evidence="2 6">3.5.4.2</ecNumber>
    </recommendedName>
</protein>
<comment type="catalytic activity">
    <reaction evidence="5 6">
        <text>adenine + H2O + H(+) = hypoxanthine + NH4(+)</text>
        <dbReference type="Rhea" id="RHEA:23688"/>
        <dbReference type="ChEBI" id="CHEBI:15377"/>
        <dbReference type="ChEBI" id="CHEBI:15378"/>
        <dbReference type="ChEBI" id="CHEBI:16708"/>
        <dbReference type="ChEBI" id="CHEBI:17368"/>
        <dbReference type="ChEBI" id="CHEBI:28938"/>
        <dbReference type="EC" id="3.5.4.2"/>
    </reaction>
</comment>
<dbReference type="SUPFAM" id="SSF51556">
    <property type="entry name" value="Metallo-dependent hydrolases"/>
    <property type="match status" value="1"/>
</dbReference>
<feature type="domain" description="Adenine deaminase C-terminal" evidence="8">
    <location>
        <begin position="404"/>
        <end position="572"/>
    </location>
</feature>
<evidence type="ECO:0000313" key="10">
    <source>
        <dbReference type="Proteomes" id="UP001341444"/>
    </source>
</evidence>
<evidence type="ECO:0000313" key="9">
    <source>
        <dbReference type="EMBL" id="MED1204130.1"/>
    </source>
</evidence>
<keyword evidence="4 6" id="KW-0464">Manganese</keyword>
<dbReference type="CDD" id="cd01295">
    <property type="entry name" value="AdeC"/>
    <property type="match status" value="1"/>
</dbReference>
<accession>A0ABU6MHH2</accession>
<reference evidence="9 10" key="1">
    <citation type="submission" date="2023-03" db="EMBL/GenBank/DDBJ databases">
        <title>Bacillus Genome Sequencing.</title>
        <authorList>
            <person name="Dunlap C."/>
        </authorList>
    </citation>
    <scope>NUCLEOTIDE SEQUENCE [LARGE SCALE GENOMIC DNA]</scope>
    <source>
        <strain evidence="9 10">B-23453</strain>
    </source>
</reference>
<evidence type="ECO:0000256" key="3">
    <source>
        <dbReference type="ARBA" id="ARBA00022801"/>
    </source>
</evidence>
<evidence type="ECO:0000256" key="6">
    <source>
        <dbReference type="HAMAP-Rule" id="MF_01518"/>
    </source>
</evidence>